<keyword evidence="5" id="KW-1185">Reference proteome</keyword>
<dbReference type="PANTHER" id="PTHR30137:SF6">
    <property type="entry name" value="LUCIFERASE-LIKE MONOOXYGENASE"/>
    <property type="match status" value="1"/>
</dbReference>
<dbReference type="FunFam" id="3.20.20.30:FF:000002">
    <property type="entry name" value="LLM class flavin-dependent oxidoreductase"/>
    <property type="match status" value="1"/>
</dbReference>
<dbReference type="InterPro" id="IPR019949">
    <property type="entry name" value="CmoO-like"/>
</dbReference>
<accession>A0A6N9TAA8</accession>
<reference evidence="4 5" key="1">
    <citation type="submission" date="2020-01" db="EMBL/GenBank/DDBJ databases">
        <title>Genomes of bacteria type strains.</title>
        <authorList>
            <person name="Chen J."/>
            <person name="Zhu S."/>
            <person name="Yang J."/>
        </authorList>
    </citation>
    <scope>NUCLEOTIDE SEQUENCE [LARGE SCALE GENOMIC DNA]</scope>
    <source>
        <strain evidence="4 5">LMG 24078</strain>
    </source>
</reference>
<dbReference type="EMBL" id="JAAAWO010000001">
    <property type="protein sequence ID" value="NDW14051.1"/>
    <property type="molecule type" value="Genomic_DNA"/>
</dbReference>
<dbReference type="Gene3D" id="3.20.20.30">
    <property type="entry name" value="Luciferase-like domain"/>
    <property type="match status" value="1"/>
</dbReference>
<dbReference type="GO" id="GO:0005829">
    <property type="term" value="C:cytosol"/>
    <property type="evidence" value="ECO:0007669"/>
    <property type="project" value="TreeGrafter"/>
</dbReference>
<dbReference type="InterPro" id="IPR050766">
    <property type="entry name" value="Bact_Lucif_Oxidored"/>
</dbReference>
<evidence type="ECO:0000313" key="5">
    <source>
        <dbReference type="Proteomes" id="UP000471381"/>
    </source>
</evidence>
<feature type="domain" description="Luciferase-like" evidence="3">
    <location>
        <begin position="20"/>
        <end position="298"/>
    </location>
</feature>
<evidence type="ECO:0000256" key="1">
    <source>
        <dbReference type="ARBA" id="ARBA00007789"/>
    </source>
</evidence>
<name>A0A6N9TAA8_9ALTE</name>
<dbReference type="InterPro" id="IPR011251">
    <property type="entry name" value="Luciferase-like_dom"/>
</dbReference>
<dbReference type="RefSeq" id="WP_163104476.1">
    <property type="nucleotide sequence ID" value="NZ_JAAAWO010000001.1"/>
</dbReference>
<evidence type="ECO:0000259" key="3">
    <source>
        <dbReference type="Pfam" id="PF00296"/>
    </source>
</evidence>
<dbReference type="CDD" id="cd00347">
    <property type="entry name" value="Flavin_utilizing_monoxygenases"/>
    <property type="match status" value="2"/>
</dbReference>
<sequence length="330" mass="35803">MPLPLSLLDLAPISEGQSISNALSNSRELAQQAECSGYQRVWLAEHHGMFGVASSATAVVLGNIANATNHIRVGAGGVMLPNHSPLVIAEQFGTLETLYPGRIDLGLGRAPGTDMVTAKALRRNLSNSNAIDTYPDDIKELQRYLGTPEPAQNIVAVPGANTHIPLWLLGSSLYSAQLAASFGLRYSFASHFAPDQLFDALHVYRSTFTPSEKLEKPYVMAGVMAVVADTDEEAQYLFTSVQQQFMNMRRGLNKPFAKPTDDLTTMCTPTDHAMLSHVLQYALVGSKATVTEQLAQFVGKTEVDELIVSMPIHNLEARLKSVSLLAEIVH</sequence>
<dbReference type="AlphaFoldDB" id="A0A6N9TAA8"/>
<dbReference type="SUPFAM" id="SSF51679">
    <property type="entry name" value="Bacterial luciferase-like"/>
    <property type="match status" value="1"/>
</dbReference>
<evidence type="ECO:0000256" key="2">
    <source>
        <dbReference type="ARBA" id="ARBA00074555"/>
    </source>
</evidence>
<gene>
    <name evidence="4" type="ORF">GTQ48_00700</name>
</gene>
<protein>
    <recommendedName>
        <fullName evidence="2">Luciferase-like monooxygenase</fullName>
    </recommendedName>
</protein>
<dbReference type="GO" id="GO:0016705">
    <property type="term" value="F:oxidoreductase activity, acting on paired donors, with incorporation or reduction of molecular oxygen"/>
    <property type="evidence" value="ECO:0007669"/>
    <property type="project" value="InterPro"/>
</dbReference>
<dbReference type="InterPro" id="IPR036661">
    <property type="entry name" value="Luciferase-like_sf"/>
</dbReference>
<evidence type="ECO:0000313" key="4">
    <source>
        <dbReference type="EMBL" id="NDW14051.1"/>
    </source>
</evidence>
<organism evidence="4 5">
    <name type="scientific">Alteromonas genovensis</name>
    <dbReference type="NCBI Taxonomy" id="471225"/>
    <lineage>
        <taxon>Bacteria</taxon>
        <taxon>Pseudomonadati</taxon>
        <taxon>Pseudomonadota</taxon>
        <taxon>Gammaproteobacteria</taxon>
        <taxon>Alteromonadales</taxon>
        <taxon>Alteromonadaceae</taxon>
        <taxon>Alteromonas/Salinimonas group</taxon>
        <taxon>Alteromonas</taxon>
    </lineage>
</organism>
<comment type="caution">
    <text evidence="4">The sequence shown here is derived from an EMBL/GenBank/DDBJ whole genome shotgun (WGS) entry which is preliminary data.</text>
</comment>
<keyword evidence="4" id="KW-0560">Oxidoreductase</keyword>
<dbReference type="Pfam" id="PF00296">
    <property type="entry name" value="Bac_luciferase"/>
    <property type="match status" value="1"/>
</dbReference>
<dbReference type="Proteomes" id="UP000471381">
    <property type="component" value="Unassembled WGS sequence"/>
</dbReference>
<proteinExistence type="predicted"/>
<comment type="similarity">
    <text evidence="1">To bacterial alkanal monooxygenase alpha and beta chains.</text>
</comment>
<dbReference type="NCBIfam" id="TIGR03558">
    <property type="entry name" value="oxido_grp_1"/>
    <property type="match status" value="1"/>
</dbReference>
<dbReference type="PANTHER" id="PTHR30137">
    <property type="entry name" value="LUCIFERASE-LIKE MONOOXYGENASE"/>
    <property type="match status" value="1"/>
</dbReference>